<comment type="caution">
    <text evidence="1">The sequence shown here is derived from an EMBL/GenBank/DDBJ whole genome shotgun (WGS) entry which is preliminary data.</text>
</comment>
<dbReference type="Gene3D" id="3.40.50.1820">
    <property type="entry name" value="alpha/beta hydrolase"/>
    <property type="match status" value="1"/>
</dbReference>
<sequence>MKNKIETFISSSSTCTVHCRTVVCFIAGILTYRNNFEAAAYEISKRYRNAKILMIFPYGMADGTHRSSLIRFVARQFSQVGYDLTHERSRRVTNVAQLIREQRADADQLILIGHSAGGVIAYRVGLKMEKEYDFRTVQVFAVGCPKFHLKDIPYNDRFTYITGQNPDRVTQMGSWRRPGSRVYRGRPGREITVHFNPAHEGWRFHASYFLKSAWTDSNQVFHTNAEDLVAKIHELYPGNG</sequence>
<dbReference type="RefSeq" id="WP_160496303.1">
    <property type="nucleotide sequence ID" value="NZ_WUBI01000001.1"/>
</dbReference>
<dbReference type="Proteomes" id="UP000460318">
    <property type="component" value="Unassembled WGS sequence"/>
</dbReference>
<proteinExistence type="predicted"/>
<evidence type="ECO:0000313" key="2">
    <source>
        <dbReference type="Proteomes" id="UP000460318"/>
    </source>
</evidence>
<gene>
    <name evidence="1" type="ORF">GRF59_03725</name>
</gene>
<dbReference type="EMBL" id="WUBI01000001">
    <property type="protein sequence ID" value="MWV42728.1"/>
    <property type="molecule type" value="Genomic_DNA"/>
</dbReference>
<keyword evidence="2" id="KW-1185">Reference proteome</keyword>
<name>A0A7X3LGQ0_9BACL</name>
<keyword evidence="1" id="KW-0378">Hydrolase</keyword>
<protein>
    <submittedName>
        <fullName evidence="1">Alpha/beta hydrolase</fullName>
    </submittedName>
</protein>
<dbReference type="AlphaFoldDB" id="A0A7X3LGQ0"/>
<dbReference type="GO" id="GO:0016787">
    <property type="term" value="F:hydrolase activity"/>
    <property type="evidence" value="ECO:0007669"/>
    <property type="project" value="UniProtKB-KW"/>
</dbReference>
<reference evidence="1 2" key="1">
    <citation type="submission" date="2019-12" db="EMBL/GenBank/DDBJ databases">
        <title>Paenibacillus sp. nov., an endophytic bacterium isolated from the stem of Dendrobium.</title>
        <authorList>
            <person name="Zhao R."/>
        </authorList>
    </citation>
    <scope>NUCLEOTIDE SEQUENCE [LARGE SCALE GENOMIC DNA]</scope>
    <source>
        <strain evidence="1 2">HJL G12</strain>
    </source>
</reference>
<accession>A0A7X3LGQ0</accession>
<organism evidence="1 2">
    <name type="scientific">Paenibacillus dendrobii</name>
    <dbReference type="NCBI Taxonomy" id="2691084"/>
    <lineage>
        <taxon>Bacteria</taxon>
        <taxon>Bacillati</taxon>
        <taxon>Bacillota</taxon>
        <taxon>Bacilli</taxon>
        <taxon>Bacillales</taxon>
        <taxon>Paenibacillaceae</taxon>
        <taxon>Paenibacillus</taxon>
    </lineage>
</organism>
<evidence type="ECO:0000313" key="1">
    <source>
        <dbReference type="EMBL" id="MWV42728.1"/>
    </source>
</evidence>
<dbReference type="InterPro" id="IPR029058">
    <property type="entry name" value="AB_hydrolase_fold"/>
</dbReference>
<dbReference type="SUPFAM" id="SSF53474">
    <property type="entry name" value="alpha/beta-Hydrolases"/>
    <property type="match status" value="1"/>
</dbReference>